<dbReference type="KEGG" id="ncu:F0U83_10305"/>
<dbReference type="InterPro" id="IPR001633">
    <property type="entry name" value="EAL_dom"/>
</dbReference>
<feature type="domain" description="PAS" evidence="2">
    <location>
        <begin position="143"/>
        <end position="171"/>
    </location>
</feature>
<dbReference type="Pfam" id="PF13426">
    <property type="entry name" value="PAS_9"/>
    <property type="match status" value="2"/>
</dbReference>
<dbReference type="InterPro" id="IPR013767">
    <property type="entry name" value="PAS_fold"/>
</dbReference>
<dbReference type="InterPro" id="IPR000160">
    <property type="entry name" value="GGDEF_dom"/>
</dbReference>
<feature type="domain" description="PAS" evidence="2">
    <location>
        <begin position="253"/>
        <end position="324"/>
    </location>
</feature>
<dbReference type="InterPro" id="IPR043128">
    <property type="entry name" value="Rev_trsase/Diguanyl_cyclase"/>
</dbReference>
<reference evidence="6 7" key="1">
    <citation type="journal article" date="2019" name="Biochem. Eng. J.">
        <title>Metabolic engineering of the marine bacteria Neptunomonas concharum for the production of acetoin and meso-2,3-butanediol from acetate.</title>
        <authorList>
            <person name="Li W."/>
            <person name="Pu N."/>
            <person name="Liu C.-X."/>
            <person name="Yuan Q.-P."/>
            <person name="Li Z.-J."/>
        </authorList>
    </citation>
    <scope>NUCLEOTIDE SEQUENCE [LARGE SCALE GENOMIC DNA]</scope>
    <source>
        <strain evidence="6 7">JCM17730</strain>
    </source>
</reference>
<accession>A0A5P1RCU5</accession>
<dbReference type="AlphaFoldDB" id="A0A5P1RCU5"/>
<dbReference type="SUPFAM" id="SSF141868">
    <property type="entry name" value="EAL domain-like"/>
    <property type="match status" value="1"/>
</dbReference>
<dbReference type="SMART" id="SM00091">
    <property type="entry name" value="PAS"/>
    <property type="match status" value="4"/>
</dbReference>
<dbReference type="InterPro" id="IPR035919">
    <property type="entry name" value="EAL_sf"/>
</dbReference>
<dbReference type="SMART" id="SM00267">
    <property type="entry name" value="GGDEF"/>
    <property type="match status" value="1"/>
</dbReference>
<dbReference type="InterPro" id="IPR000014">
    <property type="entry name" value="PAS"/>
</dbReference>
<evidence type="ECO:0000259" key="5">
    <source>
        <dbReference type="PROSITE" id="PS50887"/>
    </source>
</evidence>
<dbReference type="SMART" id="SM00086">
    <property type="entry name" value="PAC"/>
    <property type="match status" value="4"/>
</dbReference>
<evidence type="ECO:0000259" key="2">
    <source>
        <dbReference type="PROSITE" id="PS50112"/>
    </source>
</evidence>
<organism evidence="6 7">
    <name type="scientific">Neptunomonas concharum</name>
    <dbReference type="NCBI Taxonomy" id="1031538"/>
    <lineage>
        <taxon>Bacteria</taxon>
        <taxon>Pseudomonadati</taxon>
        <taxon>Pseudomonadota</taxon>
        <taxon>Gammaproteobacteria</taxon>
        <taxon>Oceanospirillales</taxon>
        <taxon>Oceanospirillaceae</taxon>
        <taxon>Neptunomonas</taxon>
    </lineage>
</organism>
<dbReference type="CDD" id="cd01949">
    <property type="entry name" value="GGDEF"/>
    <property type="match status" value="1"/>
</dbReference>
<dbReference type="PANTHER" id="PTHR44757:SF2">
    <property type="entry name" value="BIOFILM ARCHITECTURE MAINTENANCE PROTEIN MBAA"/>
    <property type="match status" value="1"/>
</dbReference>
<gene>
    <name evidence="6" type="ORF">F0U83_10305</name>
</gene>
<dbReference type="InterPro" id="IPR052155">
    <property type="entry name" value="Biofilm_reg_signaling"/>
</dbReference>
<comment type="cofactor">
    <cofactor evidence="1">
        <name>Mg(2+)</name>
        <dbReference type="ChEBI" id="CHEBI:18420"/>
    </cofactor>
</comment>
<dbReference type="PROSITE" id="PS50113">
    <property type="entry name" value="PAC"/>
    <property type="match status" value="2"/>
</dbReference>
<feature type="domain" description="PAC" evidence="3">
    <location>
        <begin position="329"/>
        <end position="381"/>
    </location>
</feature>
<dbReference type="SUPFAM" id="SSF55785">
    <property type="entry name" value="PYP-like sensor domain (PAS domain)"/>
    <property type="match status" value="4"/>
</dbReference>
<dbReference type="EMBL" id="CP043869">
    <property type="protein sequence ID" value="QEQ97071.1"/>
    <property type="molecule type" value="Genomic_DNA"/>
</dbReference>
<dbReference type="SUPFAM" id="SSF55073">
    <property type="entry name" value="Nucleotide cyclase"/>
    <property type="match status" value="1"/>
</dbReference>
<dbReference type="Gene3D" id="3.30.450.20">
    <property type="entry name" value="PAS domain"/>
    <property type="match status" value="4"/>
</dbReference>
<dbReference type="SMART" id="SM00052">
    <property type="entry name" value="EAL"/>
    <property type="match status" value="1"/>
</dbReference>
<dbReference type="GO" id="GO:0006355">
    <property type="term" value="P:regulation of DNA-templated transcription"/>
    <property type="evidence" value="ECO:0007669"/>
    <property type="project" value="InterPro"/>
</dbReference>
<dbReference type="PROSITE" id="PS50887">
    <property type="entry name" value="GGDEF"/>
    <property type="match status" value="1"/>
</dbReference>
<dbReference type="PROSITE" id="PS50112">
    <property type="entry name" value="PAS"/>
    <property type="match status" value="3"/>
</dbReference>
<name>A0A5P1RCU5_9GAMM</name>
<evidence type="ECO:0000259" key="3">
    <source>
        <dbReference type="PROSITE" id="PS50113"/>
    </source>
</evidence>
<dbReference type="Gene3D" id="3.20.20.450">
    <property type="entry name" value="EAL domain"/>
    <property type="match status" value="1"/>
</dbReference>
<dbReference type="FunFam" id="3.30.70.270:FF:000001">
    <property type="entry name" value="Diguanylate cyclase domain protein"/>
    <property type="match status" value="1"/>
</dbReference>
<evidence type="ECO:0000313" key="6">
    <source>
        <dbReference type="EMBL" id="QEQ97071.1"/>
    </source>
</evidence>
<dbReference type="NCBIfam" id="TIGR00254">
    <property type="entry name" value="GGDEF"/>
    <property type="match status" value="1"/>
</dbReference>
<dbReference type="GO" id="GO:0003824">
    <property type="term" value="F:catalytic activity"/>
    <property type="evidence" value="ECO:0007669"/>
    <property type="project" value="UniProtKB-ARBA"/>
</dbReference>
<evidence type="ECO:0000313" key="7">
    <source>
        <dbReference type="Proteomes" id="UP000324760"/>
    </source>
</evidence>
<feature type="domain" description="PAC" evidence="3">
    <location>
        <begin position="580"/>
        <end position="632"/>
    </location>
</feature>
<dbReference type="Pfam" id="PF08448">
    <property type="entry name" value="PAS_4"/>
    <property type="match status" value="1"/>
</dbReference>
<dbReference type="Pfam" id="PF00563">
    <property type="entry name" value="EAL"/>
    <property type="match status" value="1"/>
</dbReference>
<dbReference type="InterPro" id="IPR035965">
    <property type="entry name" value="PAS-like_dom_sf"/>
</dbReference>
<proteinExistence type="predicted"/>
<dbReference type="InterPro" id="IPR001610">
    <property type="entry name" value="PAC"/>
</dbReference>
<evidence type="ECO:0000259" key="4">
    <source>
        <dbReference type="PROSITE" id="PS50883"/>
    </source>
</evidence>
<dbReference type="RefSeq" id="WP_138987620.1">
    <property type="nucleotide sequence ID" value="NZ_CP043869.1"/>
</dbReference>
<sequence>MRSDTSGDWLGKADQTSVCNGYYDPKRDELRVYKHEPEKFLGYDDSDCLREGFLSSIVHADDLPLFSAVWQRWLDADVFQEMNLRLRNGSGDYTAVSFRIAGDLPAKGALFPLRLIAYPKSHNGATCLQKNALLAMQQAGFQVLCLSANGDILEANQAASDFLGYSVEELLQLKIFDIDAKCSKERFANILSELRSNKGQIRFETRYVCNGGASHPVEVFQLSLAQPEGDDLFIAIVQDISRRYEDQQAIALEHQRANYYLDIAGVIMVTLDLEGRVTLLNRFACQLLGVDQSEAIGLDWFDNFLPEVGRVPARRAYNRLMSLGTTPNQEVEKHVLTRSGEERLILWYNRVLEDEHGNRVGILSSGTDITDKTEMSGQLSLVNAMVDHSFDPLICCSPDEQFRIVYANDAAIQHFGVSPELLYKTHIFDWDPDHSLSILKNNWRSIQTQPRKIETRHRLATGEEIPIEASSRAFVYHNTDYMITVFKDLRDRISFQTAVKTAQERSKLLLEHSNEGIFGLDCDGVTTFINPAAAMMLGYDPDELIGKKNHDLIHHSNADGVYIPESECRMILAIHNEKSYRVETDVLWRKDGTCFPVEYWSSPILDNDHVVGAVVTFHDITHRKQAEEQIRYLAFHDSLTGLPNRRLFMDRFEHELSQEKRSGLKSALHMLDLDHFKEINDTLGHPAGDQLLIATAQRIEGLLREGDTFARLGGDEFAILQSNIKDLSDVASLASKVIQSFDSSFLVSGSRLRTNTSIGIVICDLETSVNELISRADVALYRAKEQGRGCFVFYQEEMTERVQRDAELAHMLSSARFLQQLYLVYQPQFDCVSGQLVGMEALLRWNHPQRGLIPPLTFIPIAEKRGMIDDIGLWVAQHVCMDAVKWLSEDLRFGTVSFNLSPVQLRSEQGIKQLLSVLNESGIPLETFEVEVTESACMDASDETLGILEQYVAQGLRIAIDDFGTGYSSMVALKKLSACRLKIDKSFVRDMLHDENDGMIVNATIALAHSLGLSVVAEGVESKEQLSMLKTQGCDAVQGYFLGYPMSKEDTEKFLRILEERTG</sequence>
<dbReference type="InterPro" id="IPR013656">
    <property type="entry name" value="PAS_4"/>
</dbReference>
<dbReference type="InterPro" id="IPR029787">
    <property type="entry name" value="Nucleotide_cyclase"/>
</dbReference>
<dbReference type="PROSITE" id="PS50883">
    <property type="entry name" value="EAL"/>
    <property type="match status" value="1"/>
</dbReference>
<protein>
    <submittedName>
        <fullName evidence="6">EAL domain-containing protein</fullName>
    </submittedName>
</protein>
<dbReference type="OrthoDB" id="8553030at2"/>
<evidence type="ECO:0000256" key="1">
    <source>
        <dbReference type="ARBA" id="ARBA00001946"/>
    </source>
</evidence>
<dbReference type="CDD" id="cd00130">
    <property type="entry name" value="PAS"/>
    <property type="match status" value="4"/>
</dbReference>
<dbReference type="CDD" id="cd01948">
    <property type="entry name" value="EAL"/>
    <property type="match status" value="1"/>
</dbReference>
<dbReference type="Proteomes" id="UP000324760">
    <property type="component" value="Chromosome"/>
</dbReference>
<dbReference type="Pfam" id="PF00990">
    <property type="entry name" value="GGDEF"/>
    <property type="match status" value="1"/>
</dbReference>
<feature type="domain" description="PAS" evidence="2">
    <location>
        <begin position="502"/>
        <end position="554"/>
    </location>
</feature>
<dbReference type="NCBIfam" id="TIGR00229">
    <property type="entry name" value="sensory_box"/>
    <property type="match status" value="4"/>
</dbReference>
<dbReference type="Gene3D" id="3.30.70.270">
    <property type="match status" value="1"/>
</dbReference>
<keyword evidence="7" id="KW-1185">Reference proteome</keyword>
<dbReference type="InterPro" id="IPR000700">
    <property type="entry name" value="PAS-assoc_C"/>
</dbReference>
<feature type="domain" description="GGDEF" evidence="5">
    <location>
        <begin position="664"/>
        <end position="796"/>
    </location>
</feature>
<dbReference type="PANTHER" id="PTHR44757">
    <property type="entry name" value="DIGUANYLATE CYCLASE DGCP"/>
    <property type="match status" value="1"/>
</dbReference>
<feature type="domain" description="EAL" evidence="4">
    <location>
        <begin position="801"/>
        <end position="1059"/>
    </location>
</feature>
<dbReference type="Pfam" id="PF00989">
    <property type="entry name" value="PAS"/>
    <property type="match status" value="1"/>
</dbReference>